<feature type="compositionally biased region" description="Basic and acidic residues" evidence="1">
    <location>
        <begin position="72"/>
        <end position="83"/>
    </location>
</feature>
<dbReference type="InParanoid" id="A0A251TVY6"/>
<evidence type="ECO:0000313" key="3">
    <source>
        <dbReference type="Proteomes" id="UP000215914"/>
    </source>
</evidence>
<keyword evidence="3" id="KW-1185">Reference proteome</keyword>
<evidence type="ECO:0000256" key="1">
    <source>
        <dbReference type="SAM" id="MobiDB-lite"/>
    </source>
</evidence>
<dbReference type="Proteomes" id="UP000215914">
    <property type="component" value="Chromosome 9"/>
</dbReference>
<reference evidence="3" key="1">
    <citation type="journal article" date="2017" name="Nature">
        <title>The sunflower genome provides insights into oil metabolism, flowering and Asterid evolution.</title>
        <authorList>
            <person name="Badouin H."/>
            <person name="Gouzy J."/>
            <person name="Grassa C.J."/>
            <person name="Murat F."/>
            <person name="Staton S.E."/>
            <person name="Cottret L."/>
            <person name="Lelandais-Briere C."/>
            <person name="Owens G.L."/>
            <person name="Carrere S."/>
            <person name="Mayjonade B."/>
            <person name="Legrand L."/>
            <person name="Gill N."/>
            <person name="Kane N.C."/>
            <person name="Bowers J.E."/>
            <person name="Hubner S."/>
            <person name="Bellec A."/>
            <person name="Berard A."/>
            <person name="Berges H."/>
            <person name="Blanchet N."/>
            <person name="Boniface M.C."/>
            <person name="Brunel D."/>
            <person name="Catrice O."/>
            <person name="Chaidir N."/>
            <person name="Claudel C."/>
            <person name="Donnadieu C."/>
            <person name="Faraut T."/>
            <person name="Fievet G."/>
            <person name="Helmstetter N."/>
            <person name="King M."/>
            <person name="Knapp S.J."/>
            <person name="Lai Z."/>
            <person name="Le Paslier M.C."/>
            <person name="Lippi Y."/>
            <person name="Lorenzon L."/>
            <person name="Mandel J.R."/>
            <person name="Marage G."/>
            <person name="Marchand G."/>
            <person name="Marquand E."/>
            <person name="Bret-Mestries E."/>
            <person name="Morien E."/>
            <person name="Nambeesan S."/>
            <person name="Nguyen T."/>
            <person name="Pegot-Espagnet P."/>
            <person name="Pouilly N."/>
            <person name="Raftis F."/>
            <person name="Sallet E."/>
            <person name="Schiex T."/>
            <person name="Thomas J."/>
            <person name="Vandecasteele C."/>
            <person name="Vares D."/>
            <person name="Vear F."/>
            <person name="Vautrin S."/>
            <person name="Crespi M."/>
            <person name="Mangin B."/>
            <person name="Burke J.M."/>
            <person name="Salse J."/>
            <person name="Munos S."/>
            <person name="Vincourt P."/>
            <person name="Rieseberg L.H."/>
            <person name="Langlade N.B."/>
        </authorList>
    </citation>
    <scope>NUCLEOTIDE SEQUENCE [LARGE SCALE GENOMIC DNA]</scope>
    <source>
        <strain evidence="3">cv. SF193</strain>
    </source>
</reference>
<protein>
    <submittedName>
        <fullName evidence="2">Uncharacterized protein</fullName>
    </submittedName>
</protein>
<proteinExistence type="predicted"/>
<dbReference type="AlphaFoldDB" id="A0A251TVY6"/>
<name>A0A251TVY6_HELAN</name>
<feature type="compositionally biased region" description="Low complexity" evidence="1">
    <location>
        <begin position="88"/>
        <end position="103"/>
    </location>
</feature>
<gene>
    <name evidence="2" type="ORF">HannXRQ_Chr09g0258591</name>
</gene>
<accession>A0A251TVY6</accession>
<organism evidence="2 3">
    <name type="scientific">Helianthus annuus</name>
    <name type="common">Common sunflower</name>
    <dbReference type="NCBI Taxonomy" id="4232"/>
    <lineage>
        <taxon>Eukaryota</taxon>
        <taxon>Viridiplantae</taxon>
        <taxon>Streptophyta</taxon>
        <taxon>Embryophyta</taxon>
        <taxon>Tracheophyta</taxon>
        <taxon>Spermatophyta</taxon>
        <taxon>Magnoliopsida</taxon>
        <taxon>eudicotyledons</taxon>
        <taxon>Gunneridae</taxon>
        <taxon>Pentapetalae</taxon>
        <taxon>asterids</taxon>
        <taxon>campanulids</taxon>
        <taxon>Asterales</taxon>
        <taxon>Asteraceae</taxon>
        <taxon>Asteroideae</taxon>
        <taxon>Heliantheae alliance</taxon>
        <taxon>Heliantheae</taxon>
        <taxon>Helianthus</taxon>
    </lineage>
</organism>
<evidence type="ECO:0000313" key="2">
    <source>
        <dbReference type="EMBL" id="OTG15270.1"/>
    </source>
</evidence>
<dbReference type="EMBL" id="CM007898">
    <property type="protein sequence ID" value="OTG15270.1"/>
    <property type="molecule type" value="Genomic_DNA"/>
</dbReference>
<feature type="region of interest" description="Disordered" evidence="1">
    <location>
        <begin position="58"/>
        <end position="103"/>
    </location>
</feature>
<sequence length="103" mass="11057">MFDCFLNLLKGEFERQRTQNNPFLEDEGELGESSAPAISNVQVFEKVLGAQRGIYRGLGHKPSLSSASSDVSPHEKEKTRDVADDVASDVAGDMASDVADGVA</sequence>